<dbReference type="OrthoDB" id="1097612at2"/>
<protein>
    <submittedName>
        <fullName evidence="1">Uncharacterized protein</fullName>
    </submittedName>
</protein>
<gene>
    <name evidence="1" type="ORF">EJV47_26315</name>
</gene>
<accession>A0A431TV24</accession>
<evidence type="ECO:0000313" key="1">
    <source>
        <dbReference type="EMBL" id="RTQ45088.1"/>
    </source>
</evidence>
<comment type="caution">
    <text evidence="1">The sequence shown here is derived from an EMBL/GenBank/DDBJ whole genome shotgun (WGS) entry which is preliminary data.</text>
</comment>
<reference evidence="1 2" key="1">
    <citation type="submission" date="2018-12" db="EMBL/GenBank/DDBJ databases">
        <title>Hymenobacter gummosus sp. nov., isolated from a spring.</title>
        <authorList>
            <person name="Nie L."/>
        </authorList>
    </citation>
    <scope>NUCLEOTIDE SEQUENCE [LARGE SCALE GENOMIC DNA]</scope>
    <source>
        <strain evidence="1 2">KCTC 52166</strain>
    </source>
</reference>
<dbReference type="Proteomes" id="UP000282184">
    <property type="component" value="Unassembled WGS sequence"/>
</dbReference>
<sequence length="273" mass="30546">MEANHELDFDLLLNGAIEIGNRLQGQKLPADIAGIYYAEGLGQKIIHHCLSVRHLFKGYQLLTAEQLYGTKVDFASIAILVRAALETYLTLHHVFVASQDPEELRFRFACWHLGGFTDRAGFDPKNQSQIDLKVSEAKSIADLQAEIKASPCFQALTPKHQNMVLKGEWRIDKGWAVLAVNAGFQEAFFKQQYKFLCGYAHSSRLSIIQIQQSGGLQQQTEMAKASVGVAMVVLAKFMFDYIHLIPALREAKHELPTFPMISIWKAVGEELAA</sequence>
<proteinExistence type="predicted"/>
<dbReference type="RefSeq" id="WP_126696204.1">
    <property type="nucleotide sequence ID" value="NZ_RXOF01000022.1"/>
</dbReference>
<dbReference type="AlphaFoldDB" id="A0A431TV24"/>
<keyword evidence="2" id="KW-1185">Reference proteome</keyword>
<evidence type="ECO:0000313" key="2">
    <source>
        <dbReference type="Proteomes" id="UP000282184"/>
    </source>
</evidence>
<name>A0A431TV24_9BACT</name>
<organism evidence="1 2">
    <name type="scientific">Hymenobacter gummosus</name>
    <dbReference type="NCBI Taxonomy" id="1776032"/>
    <lineage>
        <taxon>Bacteria</taxon>
        <taxon>Pseudomonadati</taxon>
        <taxon>Bacteroidota</taxon>
        <taxon>Cytophagia</taxon>
        <taxon>Cytophagales</taxon>
        <taxon>Hymenobacteraceae</taxon>
        <taxon>Hymenobacter</taxon>
    </lineage>
</organism>
<dbReference type="EMBL" id="RXOF01000022">
    <property type="protein sequence ID" value="RTQ45088.1"/>
    <property type="molecule type" value="Genomic_DNA"/>
</dbReference>